<feature type="transmembrane region" description="Helical" evidence="6">
    <location>
        <begin position="98"/>
        <end position="121"/>
    </location>
</feature>
<comment type="caution">
    <text evidence="7">The sequence shown here is derived from an EMBL/GenBank/DDBJ whole genome shotgun (WGS) entry which is preliminary data.</text>
</comment>
<feature type="transmembrane region" description="Helical" evidence="6">
    <location>
        <begin position="45"/>
        <end position="63"/>
    </location>
</feature>
<proteinExistence type="inferred from homology"/>
<gene>
    <name evidence="7" type="ORF">C7B46_09635</name>
</gene>
<organism evidence="7 8">
    <name type="scientific">Sulfobacillus benefaciens</name>
    <dbReference type="NCBI Taxonomy" id="453960"/>
    <lineage>
        <taxon>Bacteria</taxon>
        <taxon>Bacillati</taxon>
        <taxon>Bacillota</taxon>
        <taxon>Clostridia</taxon>
        <taxon>Eubacteriales</taxon>
        <taxon>Clostridiales Family XVII. Incertae Sedis</taxon>
        <taxon>Sulfobacillus</taxon>
    </lineage>
</organism>
<comment type="subcellular location">
    <subcellularLocation>
        <location evidence="1">Membrane</location>
        <topology evidence="1">Multi-pass membrane protein</topology>
    </subcellularLocation>
</comment>
<evidence type="ECO:0000313" key="7">
    <source>
        <dbReference type="EMBL" id="PSR33530.1"/>
    </source>
</evidence>
<keyword evidence="4 6" id="KW-1133">Transmembrane helix</keyword>
<dbReference type="Proteomes" id="UP000242972">
    <property type="component" value="Unassembled WGS sequence"/>
</dbReference>
<dbReference type="AlphaFoldDB" id="A0A2T2XGC5"/>
<dbReference type="PANTHER" id="PTHR43461:SF1">
    <property type="entry name" value="TRANSMEMBRANE PROTEIN 256"/>
    <property type="match status" value="1"/>
</dbReference>
<name>A0A2T2XGC5_9FIRM</name>
<accession>A0A2T2XGC5</accession>
<dbReference type="EMBL" id="PXYW01000019">
    <property type="protein sequence ID" value="PSR33530.1"/>
    <property type="molecule type" value="Genomic_DNA"/>
</dbReference>
<dbReference type="Pfam" id="PF04241">
    <property type="entry name" value="DUF423"/>
    <property type="match status" value="1"/>
</dbReference>
<evidence type="ECO:0000256" key="6">
    <source>
        <dbReference type="SAM" id="Phobius"/>
    </source>
</evidence>
<dbReference type="GO" id="GO:0005886">
    <property type="term" value="C:plasma membrane"/>
    <property type="evidence" value="ECO:0007669"/>
    <property type="project" value="TreeGrafter"/>
</dbReference>
<evidence type="ECO:0000256" key="4">
    <source>
        <dbReference type="ARBA" id="ARBA00022989"/>
    </source>
</evidence>
<feature type="transmembrane region" description="Helical" evidence="6">
    <location>
        <begin position="69"/>
        <end position="91"/>
    </location>
</feature>
<comment type="similarity">
    <text evidence="2">Belongs to the UPF0382 family.</text>
</comment>
<reference evidence="7 8" key="1">
    <citation type="journal article" date="2014" name="BMC Genomics">
        <title>Comparison of environmental and isolate Sulfobacillus genomes reveals diverse carbon, sulfur, nitrogen, and hydrogen metabolisms.</title>
        <authorList>
            <person name="Justice N.B."/>
            <person name="Norman A."/>
            <person name="Brown C.T."/>
            <person name="Singh A."/>
            <person name="Thomas B.C."/>
            <person name="Banfield J.F."/>
        </authorList>
    </citation>
    <scope>NUCLEOTIDE SEQUENCE [LARGE SCALE GENOMIC DNA]</scope>
    <source>
        <strain evidence="7">AMDSBA4</strain>
    </source>
</reference>
<keyword evidence="5 6" id="KW-0472">Membrane</keyword>
<evidence type="ECO:0000256" key="5">
    <source>
        <dbReference type="ARBA" id="ARBA00023136"/>
    </source>
</evidence>
<evidence type="ECO:0000256" key="2">
    <source>
        <dbReference type="ARBA" id="ARBA00009694"/>
    </source>
</evidence>
<protein>
    <submittedName>
        <fullName evidence="7">DUF423 domain-containing protein</fullName>
    </submittedName>
</protein>
<dbReference type="InterPro" id="IPR006696">
    <property type="entry name" value="DUF423"/>
</dbReference>
<keyword evidence="3 6" id="KW-0812">Transmembrane</keyword>
<evidence type="ECO:0000256" key="1">
    <source>
        <dbReference type="ARBA" id="ARBA00004141"/>
    </source>
</evidence>
<evidence type="ECO:0000313" key="8">
    <source>
        <dbReference type="Proteomes" id="UP000242972"/>
    </source>
</evidence>
<sequence length="127" mass="13510">MNVTLLLASGIFGFLAVGLGAFGAHGLKSKLNSERMATFQTGVQYQMYHALGLGLVSLSSAILSQSSVLAWAGWSFVVGIVLFSGSLYVLVLTDSRRWGLVTPVGGLFFLLGWGLLIFAAWRSLIPA</sequence>
<feature type="transmembrane region" description="Helical" evidence="6">
    <location>
        <begin position="6"/>
        <end position="24"/>
    </location>
</feature>
<evidence type="ECO:0000256" key="3">
    <source>
        <dbReference type="ARBA" id="ARBA00022692"/>
    </source>
</evidence>
<dbReference type="PANTHER" id="PTHR43461">
    <property type="entry name" value="TRANSMEMBRANE PROTEIN 256"/>
    <property type="match status" value="1"/>
</dbReference>